<dbReference type="Pfam" id="PF01425">
    <property type="entry name" value="Amidase"/>
    <property type="match status" value="1"/>
</dbReference>
<dbReference type="Proteomes" id="UP000237438">
    <property type="component" value="Unassembled WGS sequence"/>
</dbReference>
<dbReference type="SUPFAM" id="SSF75304">
    <property type="entry name" value="Amidase signature (AS) enzymes"/>
    <property type="match status" value="1"/>
</dbReference>
<evidence type="ECO:0000256" key="2">
    <source>
        <dbReference type="ARBA" id="ARBA00022801"/>
    </source>
</evidence>
<accession>A0A2S4PHU4</accession>
<dbReference type="Gene3D" id="3.90.1300.10">
    <property type="entry name" value="Amidase signature (AS) domain"/>
    <property type="match status" value="1"/>
</dbReference>
<reference evidence="4 5" key="1">
    <citation type="submission" date="2017-10" db="EMBL/GenBank/DDBJ databases">
        <title>Development of genomic resources for the powdery mildew, Erysiphe pulchra.</title>
        <authorList>
            <person name="Wadl P.A."/>
            <person name="Mack B.M."/>
            <person name="Moore G."/>
            <person name="Beltz S.B."/>
        </authorList>
    </citation>
    <scope>NUCLEOTIDE SEQUENCE [LARGE SCALE GENOMIC DNA]</scope>
    <source>
        <strain evidence="4">Cflorida</strain>
    </source>
</reference>
<sequence length="304" mass="32676">MSWEEISQQACARLDASIPSQWRIPSDKLPPADQADVMDFPYKSGLCSEREIAITTSSATDIVKHIAVGEWKAEDVTRAFCKRAAITHQLTNCLTVVMFDDAIDRAKHLDDHLKRTGKTVGPLHGLPISLKDNFNIIGKTSATGFCAWADEPMKYESTIVGILRDLGAVAYVKTNVPTAMMIAESVNNCYGRYGLPSPNGTNIQDLTKSRTVNPRNRMLTSGGSSGGESALITAFGSPLGVGTDIGGSLRIPAAMTGIFTIRPSYGRFPHFDARSGMAGQEAVGSVHGPMARSIADLKLFAENV</sequence>
<dbReference type="EMBL" id="PEDP01010632">
    <property type="protein sequence ID" value="POS81612.1"/>
    <property type="molecule type" value="Genomic_DNA"/>
</dbReference>
<dbReference type="OrthoDB" id="6428749at2759"/>
<feature type="domain" description="Amidase" evidence="3">
    <location>
        <begin position="75"/>
        <end position="302"/>
    </location>
</feature>
<dbReference type="InterPro" id="IPR023631">
    <property type="entry name" value="Amidase_dom"/>
</dbReference>
<evidence type="ECO:0000313" key="4">
    <source>
        <dbReference type="EMBL" id="POS81612.1"/>
    </source>
</evidence>
<feature type="non-terminal residue" evidence="4">
    <location>
        <position position="304"/>
    </location>
</feature>
<evidence type="ECO:0000259" key="3">
    <source>
        <dbReference type="Pfam" id="PF01425"/>
    </source>
</evidence>
<dbReference type="STRING" id="225359.A0A2S4PHU4"/>
<evidence type="ECO:0000313" key="5">
    <source>
        <dbReference type="Proteomes" id="UP000237438"/>
    </source>
</evidence>
<dbReference type="GO" id="GO:0016787">
    <property type="term" value="F:hydrolase activity"/>
    <property type="evidence" value="ECO:0007669"/>
    <property type="project" value="UniProtKB-KW"/>
</dbReference>
<keyword evidence="2" id="KW-0378">Hydrolase</keyword>
<dbReference type="PANTHER" id="PTHR46072">
    <property type="entry name" value="AMIDASE-RELATED-RELATED"/>
    <property type="match status" value="1"/>
</dbReference>
<name>A0A2S4PHU4_9PEZI</name>
<dbReference type="PANTHER" id="PTHR46072:SF11">
    <property type="entry name" value="AMIDASE-RELATED"/>
    <property type="match status" value="1"/>
</dbReference>
<comment type="similarity">
    <text evidence="1">Belongs to the amidase family.</text>
</comment>
<proteinExistence type="inferred from homology"/>
<organism evidence="4 5">
    <name type="scientific">Erysiphe pulchra</name>
    <dbReference type="NCBI Taxonomy" id="225359"/>
    <lineage>
        <taxon>Eukaryota</taxon>
        <taxon>Fungi</taxon>
        <taxon>Dikarya</taxon>
        <taxon>Ascomycota</taxon>
        <taxon>Pezizomycotina</taxon>
        <taxon>Leotiomycetes</taxon>
        <taxon>Erysiphales</taxon>
        <taxon>Erysiphaceae</taxon>
        <taxon>Erysiphe</taxon>
    </lineage>
</organism>
<dbReference type="AlphaFoldDB" id="A0A2S4PHU4"/>
<protein>
    <recommendedName>
        <fullName evidence="3">Amidase domain-containing protein</fullName>
    </recommendedName>
</protein>
<gene>
    <name evidence="4" type="ORF">EPUL_006335</name>
</gene>
<evidence type="ECO:0000256" key="1">
    <source>
        <dbReference type="ARBA" id="ARBA00009199"/>
    </source>
</evidence>
<comment type="caution">
    <text evidence="4">The sequence shown here is derived from an EMBL/GenBank/DDBJ whole genome shotgun (WGS) entry which is preliminary data.</text>
</comment>
<keyword evidence="5" id="KW-1185">Reference proteome</keyword>
<dbReference type="InterPro" id="IPR036928">
    <property type="entry name" value="AS_sf"/>
</dbReference>